<protein>
    <submittedName>
        <fullName evidence="2">Heavy-metal-associated domain-containing protein</fullName>
    </submittedName>
</protein>
<comment type="caution">
    <text evidence="2">The sequence shown here is derived from an EMBL/GenBank/DDBJ whole genome shotgun (WGS) entry which is preliminary data.</text>
</comment>
<keyword evidence="1" id="KW-0732">Signal</keyword>
<feature type="chain" id="PRO_5045882742" evidence="1">
    <location>
        <begin position="27"/>
        <end position="410"/>
    </location>
</feature>
<keyword evidence="3" id="KW-1185">Reference proteome</keyword>
<feature type="signal peptide" evidence="1">
    <location>
        <begin position="1"/>
        <end position="26"/>
    </location>
</feature>
<name>A0ABU3Q2V9_9SPHN</name>
<dbReference type="EMBL" id="JAVUPU010000001">
    <property type="protein sequence ID" value="MDT9597719.1"/>
    <property type="molecule type" value="Genomic_DNA"/>
</dbReference>
<evidence type="ECO:0000313" key="3">
    <source>
        <dbReference type="Proteomes" id="UP001259572"/>
    </source>
</evidence>
<gene>
    <name evidence="2" type="ORF">RQX22_01990</name>
</gene>
<proteinExistence type="predicted"/>
<evidence type="ECO:0000256" key="1">
    <source>
        <dbReference type="SAM" id="SignalP"/>
    </source>
</evidence>
<organism evidence="2 3">
    <name type="scientific">Sphingosinicella rhizophila</name>
    <dbReference type="NCBI Taxonomy" id="3050082"/>
    <lineage>
        <taxon>Bacteria</taxon>
        <taxon>Pseudomonadati</taxon>
        <taxon>Pseudomonadota</taxon>
        <taxon>Alphaproteobacteria</taxon>
        <taxon>Sphingomonadales</taxon>
        <taxon>Sphingosinicellaceae</taxon>
        <taxon>Sphingosinicella</taxon>
    </lineage>
</organism>
<accession>A0ABU3Q2V9</accession>
<dbReference type="RefSeq" id="WP_315723149.1">
    <property type="nucleotide sequence ID" value="NZ_JAVUPU010000001.1"/>
</dbReference>
<evidence type="ECO:0000313" key="2">
    <source>
        <dbReference type="EMBL" id="MDT9597719.1"/>
    </source>
</evidence>
<reference evidence="2 3" key="1">
    <citation type="submission" date="2023-05" db="EMBL/GenBank/DDBJ databases">
        <authorList>
            <person name="Guo Y."/>
        </authorList>
    </citation>
    <scope>NUCLEOTIDE SEQUENCE [LARGE SCALE GENOMIC DNA]</scope>
    <source>
        <strain evidence="2 3">GR2756</strain>
    </source>
</reference>
<sequence>MKSFRRLPALAALLLLMLAAGGVVYAQLEGADRGVPPIDSANTLEVTGIRVDVAADTSEKARYEGWRQAQLKGWKALWAKTNGRPQSEAPSLSESALNAMISGIIIEDEQIGPKRYVATLGLLFDRARTGQLLGISGPVRRSAPMLVIPIMITGATPYSFEYRNEWQKAWARFRTGNSPIDYVRPAGSGIDPLLLNPSQTRRPGRGWWRLLVDQYGAADIVVPEVHLRRLYPGGPAIGIFTARHGADNVMLDRFTLRAGNSSAIPRMLDEGVRRLDIIYARALGAGLLKPDPSLITQEPEIVEELEEADDDAVTPISTPIQPVPIGTASSFTIQVETPDAASVGQAELSVSRIGGITSAITTSLALGGTSVMKVTYMGDADALRSALQAQGWNVQGSGSSIRISRGGGGQ</sequence>
<dbReference type="Proteomes" id="UP001259572">
    <property type="component" value="Unassembled WGS sequence"/>
</dbReference>